<dbReference type="InterPro" id="IPR036108">
    <property type="entry name" value="4pyrrol_syn_uPrphyn_synt_sf"/>
</dbReference>
<comment type="caution">
    <text evidence="9">The sequence shown here is derived from an EMBL/GenBank/DDBJ whole genome shotgun (WGS) entry which is preliminary data.</text>
</comment>
<dbReference type="InterPro" id="IPR003043">
    <property type="entry name" value="Uropor_MeTrfase_CS"/>
</dbReference>
<dbReference type="Pfam" id="PF02602">
    <property type="entry name" value="HEM4"/>
    <property type="match status" value="1"/>
</dbReference>
<evidence type="ECO:0000256" key="1">
    <source>
        <dbReference type="ARBA" id="ARBA00012162"/>
    </source>
</evidence>
<organism evidence="9 10">
    <name type="scientific">Actinospica acidithermotolerans</name>
    <dbReference type="NCBI Taxonomy" id="2828514"/>
    <lineage>
        <taxon>Bacteria</taxon>
        <taxon>Bacillati</taxon>
        <taxon>Actinomycetota</taxon>
        <taxon>Actinomycetes</taxon>
        <taxon>Catenulisporales</taxon>
        <taxon>Actinospicaceae</taxon>
        <taxon>Actinospica</taxon>
    </lineage>
</organism>
<dbReference type="Gene3D" id="3.40.1010.10">
    <property type="entry name" value="Cobalt-precorrin-4 Transmethylase, Domain 1"/>
    <property type="match status" value="1"/>
</dbReference>
<keyword evidence="4" id="KW-0949">S-adenosyl-L-methionine</keyword>
<dbReference type="Pfam" id="PF00590">
    <property type="entry name" value="TP_methylase"/>
    <property type="match status" value="1"/>
</dbReference>
<dbReference type="FunFam" id="3.40.50.10090:FF:000001">
    <property type="entry name" value="Bifunctional uroporphyrinogen-III C-methyltransferase/uroporphyrinogen-III synthase"/>
    <property type="match status" value="1"/>
</dbReference>
<dbReference type="PANTHER" id="PTHR45790">
    <property type="entry name" value="SIROHEME SYNTHASE-RELATED"/>
    <property type="match status" value="1"/>
</dbReference>
<evidence type="ECO:0000259" key="7">
    <source>
        <dbReference type="Pfam" id="PF00590"/>
    </source>
</evidence>
<evidence type="ECO:0000256" key="4">
    <source>
        <dbReference type="ARBA" id="ARBA00022691"/>
    </source>
</evidence>
<keyword evidence="3" id="KW-0808">Transferase</keyword>
<dbReference type="InterPro" id="IPR014776">
    <property type="entry name" value="4pyrrole_Mease_sub2"/>
</dbReference>
<evidence type="ECO:0000256" key="5">
    <source>
        <dbReference type="ARBA" id="ARBA00023244"/>
    </source>
</evidence>
<dbReference type="SUPFAM" id="SSF69618">
    <property type="entry name" value="HemD-like"/>
    <property type="match status" value="1"/>
</dbReference>
<keyword evidence="5" id="KW-0627">Porphyrin biosynthesis</keyword>
<feature type="domain" description="Tetrapyrrole methylase" evidence="7">
    <location>
        <begin position="57"/>
        <end position="278"/>
    </location>
</feature>
<dbReference type="GO" id="GO:0004851">
    <property type="term" value="F:uroporphyrin-III C-methyltransferase activity"/>
    <property type="evidence" value="ECO:0007669"/>
    <property type="project" value="UniProtKB-EC"/>
</dbReference>
<feature type="domain" description="Tetrapyrrole biosynthesis uroporphyrinogen III synthase" evidence="8">
    <location>
        <begin position="332"/>
        <end position="562"/>
    </location>
</feature>
<evidence type="ECO:0000256" key="2">
    <source>
        <dbReference type="ARBA" id="ARBA00022603"/>
    </source>
</evidence>
<dbReference type="InterPro" id="IPR000878">
    <property type="entry name" value="4pyrrol_Mease"/>
</dbReference>
<dbReference type="AlphaFoldDB" id="A0A941IHL9"/>
<dbReference type="EMBL" id="JAGSOH010000010">
    <property type="protein sequence ID" value="MBR7825852.1"/>
    <property type="molecule type" value="Genomic_DNA"/>
</dbReference>
<gene>
    <name evidence="9" type="ORF">KDK95_05990</name>
</gene>
<dbReference type="FunFam" id="3.40.50.10090:FF:000002">
    <property type="entry name" value="Bifunctional uroporphyrinogen-III C-methyltransferase/uroporphyrinogen-III synthase"/>
    <property type="match status" value="1"/>
</dbReference>
<name>A0A941IHL9_9ACTN</name>
<dbReference type="CDD" id="cd06578">
    <property type="entry name" value="HemD"/>
    <property type="match status" value="1"/>
</dbReference>
<evidence type="ECO:0000256" key="3">
    <source>
        <dbReference type="ARBA" id="ARBA00022679"/>
    </source>
</evidence>
<dbReference type="GO" id="GO:0019354">
    <property type="term" value="P:siroheme biosynthetic process"/>
    <property type="evidence" value="ECO:0007669"/>
    <property type="project" value="TreeGrafter"/>
</dbReference>
<dbReference type="InterPro" id="IPR003754">
    <property type="entry name" value="4pyrrol_synth_uPrphyn_synth"/>
</dbReference>
<keyword evidence="2" id="KW-0489">Methyltransferase</keyword>
<reference evidence="9" key="1">
    <citation type="submission" date="2021-04" db="EMBL/GenBank/DDBJ databases">
        <title>Genome based classification of Actinospica acidithermotolerans sp. nov., an actinobacterium isolated from an Indonesian hot spring.</title>
        <authorList>
            <person name="Kusuma A.B."/>
            <person name="Putra K.E."/>
            <person name="Nafisah S."/>
            <person name="Loh J."/>
            <person name="Nouioui I."/>
            <person name="Goodfellow M."/>
        </authorList>
    </citation>
    <scope>NUCLEOTIDE SEQUENCE</scope>
    <source>
        <strain evidence="9">MGRD01-02</strain>
    </source>
</reference>
<feature type="region of interest" description="Disordered" evidence="6">
    <location>
        <begin position="576"/>
        <end position="597"/>
    </location>
</feature>
<sequence length="597" mass="62351">MTATVPVGGGTLTPLEKIEGALDGAPLPVAPERRPEEAEAHAAESAARQRPAHQARVSFVGAGPGDPDLLTVRGAAALAEADVLVLDQALLERFRPLARPDVRVIELGGADGAPVAPGHSCCPEQVLHAMAEAVAEGRHVVRLLDGDPGLFSPLEAEAAACVKGEVPFEVVPGLARATAVPMFAGIPLSRGSIGDVRLLSAPHPLAGEDFTAWSDWHRQLGEAGASASTLVLQGVGDRIDEVAAELLAAGRPGGTPVAVTVDGSLTSQRTVTGSLDRITAALKAERVSCLGPNTVVVVGAVVEQRTELSWYESKPLFGWRVLVPRTKEQAGALSEQLRRYGAVPTEVPTISVEPPRTPQQMERAVKGLVTGRYEWVAFTSANAVKAVREKFEDYGLDARAFAGIKVAAVGEQTALALKAFGVVPDLVPEGEQSAAGLLAEFPAFDPAFDPIERVFLPRADIATETLSAGLVELGWEVDDVTAYRTVRAAPPAESIREAIKGGGFDAVLFTSSSTVRNLVGIAGKPHAATVITCIGPQTAATAKEHGLRVDVLAPTPSAAALAEALAEFGAARRAAQIEAGDPVTRPSERTRARRRRA</sequence>
<proteinExistence type="predicted"/>
<evidence type="ECO:0000256" key="6">
    <source>
        <dbReference type="SAM" id="MobiDB-lite"/>
    </source>
</evidence>
<dbReference type="Gene3D" id="3.30.950.10">
    <property type="entry name" value="Methyltransferase, Cobalt-precorrin-4 Transmethylase, Domain 2"/>
    <property type="match status" value="1"/>
</dbReference>
<feature type="compositionally biased region" description="Basic and acidic residues" evidence="6">
    <location>
        <begin position="31"/>
        <end position="42"/>
    </location>
</feature>
<dbReference type="Proteomes" id="UP000676325">
    <property type="component" value="Unassembled WGS sequence"/>
</dbReference>
<dbReference type="GO" id="GO:0004852">
    <property type="term" value="F:uroporphyrinogen-III synthase activity"/>
    <property type="evidence" value="ECO:0007669"/>
    <property type="project" value="InterPro"/>
</dbReference>
<dbReference type="InterPro" id="IPR035996">
    <property type="entry name" value="4pyrrol_Methylase_sf"/>
</dbReference>
<dbReference type="PROSITE" id="PS00839">
    <property type="entry name" value="SUMT_1"/>
    <property type="match status" value="1"/>
</dbReference>
<dbReference type="EC" id="2.1.1.107" evidence="1"/>
<dbReference type="InterPro" id="IPR014777">
    <property type="entry name" value="4pyrrole_Mease_sub1"/>
</dbReference>
<dbReference type="GO" id="GO:0032259">
    <property type="term" value="P:methylation"/>
    <property type="evidence" value="ECO:0007669"/>
    <property type="project" value="UniProtKB-KW"/>
</dbReference>
<dbReference type="RefSeq" id="WP_212517007.1">
    <property type="nucleotide sequence ID" value="NZ_JAGSOH010000010.1"/>
</dbReference>
<keyword evidence="10" id="KW-1185">Reference proteome</keyword>
<dbReference type="Gene3D" id="3.40.50.10090">
    <property type="match status" value="2"/>
</dbReference>
<evidence type="ECO:0000259" key="8">
    <source>
        <dbReference type="Pfam" id="PF02602"/>
    </source>
</evidence>
<protein>
    <recommendedName>
        <fullName evidence="1">uroporphyrinogen-III C-methyltransferase</fullName>
        <ecNumber evidence="1">2.1.1.107</ecNumber>
    </recommendedName>
</protein>
<dbReference type="InterPro" id="IPR050161">
    <property type="entry name" value="Siro_Cobalamin_biosynth"/>
</dbReference>
<dbReference type="SUPFAM" id="SSF53790">
    <property type="entry name" value="Tetrapyrrole methylase"/>
    <property type="match status" value="1"/>
</dbReference>
<evidence type="ECO:0000313" key="9">
    <source>
        <dbReference type="EMBL" id="MBR7825852.1"/>
    </source>
</evidence>
<feature type="region of interest" description="Disordered" evidence="6">
    <location>
        <begin position="1"/>
        <end position="54"/>
    </location>
</feature>
<dbReference type="PANTHER" id="PTHR45790:SF3">
    <property type="entry name" value="S-ADENOSYL-L-METHIONINE-DEPENDENT UROPORPHYRINOGEN III METHYLTRANSFERASE, CHLOROPLASTIC"/>
    <property type="match status" value="1"/>
</dbReference>
<accession>A0A941IHL9</accession>
<evidence type="ECO:0000313" key="10">
    <source>
        <dbReference type="Proteomes" id="UP000676325"/>
    </source>
</evidence>